<protein>
    <submittedName>
        <fullName evidence="1">Trans-aconitate 2-methyltransferase</fullName>
        <ecNumber evidence="1">2.1.1.144</ecNumber>
    </submittedName>
</protein>
<evidence type="ECO:0000313" key="2">
    <source>
        <dbReference type="Proteomes" id="UP000554965"/>
    </source>
</evidence>
<accession>A0A7Z7IGK0</accession>
<keyword evidence="1" id="KW-0808">Transferase</keyword>
<proteinExistence type="predicted"/>
<organism evidence="1 2">
    <name type="scientific">Mycobacterium simulans</name>
    <dbReference type="NCBI Taxonomy" id="627089"/>
    <lineage>
        <taxon>Bacteria</taxon>
        <taxon>Bacillati</taxon>
        <taxon>Actinomycetota</taxon>
        <taxon>Actinomycetes</taxon>
        <taxon>Mycobacteriales</taxon>
        <taxon>Mycobacteriaceae</taxon>
        <taxon>Mycobacterium</taxon>
    </lineage>
</organism>
<reference evidence="1 2" key="1">
    <citation type="submission" date="2017-10" db="EMBL/GenBank/DDBJ databases">
        <authorList>
            <consortium name="Urmite Genomes"/>
        </authorList>
    </citation>
    <scope>NUCLEOTIDE SEQUENCE [LARGE SCALE GENOMIC DNA]</scope>
    <source>
        <strain evidence="1 2">FB-527</strain>
    </source>
</reference>
<name>A0A7Z7IGK0_9MYCO</name>
<dbReference type="Proteomes" id="UP000554965">
    <property type="component" value="Unassembled WGS sequence"/>
</dbReference>
<dbReference type="AlphaFoldDB" id="A0A7Z7IGK0"/>
<dbReference type="Pfam" id="PF13489">
    <property type="entry name" value="Methyltransf_23"/>
    <property type="match status" value="1"/>
</dbReference>
<keyword evidence="2" id="KW-1185">Reference proteome</keyword>
<comment type="caution">
    <text evidence="1">The sequence shown here is derived from an EMBL/GenBank/DDBJ whole genome shotgun (WGS) entry which is preliminary data.</text>
</comment>
<gene>
    <name evidence="1" type="primary">tam_2</name>
    <name evidence="1" type="ORF">MSIMFB_00538</name>
</gene>
<dbReference type="GO" id="GO:0032259">
    <property type="term" value="P:methylation"/>
    <property type="evidence" value="ECO:0007669"/>
    <property type="project" value="UniProtKB-KW"/>
</dbReference>
<dbReference type="RefSeq" id="WP_186241369.1">
    <property type="nucleotide sequence ID" value="NZ_OCTY01000002.1"/>
</dbReference>
<dbReference type="EMBL" id="OCTY01000002">
    <property type="protein sequence ID" value="SOJ53033.1"/>
    <property type="molecule type" value="Genomic_DNA"/>
</dbReference>
<dbReference type="Gene3D" id="3.40.50.150">
    <property type="entry name" value="Vaccinia Virus protein VP39"/>
    <property type="match status" value="1"/>
</dbReference>
<dbReference type="CDD" id="cd02440">
    <property type="entry name" value="AdoMet_MTases"/>
    <property type="match status" value="1"/>
</dbReference>
<dbReference type="InterPro" id="IPR029063">
    <property type="entry name" value="SAM-dependent_MTases_sf"/>
</dbReference>
<dbReference type="EC" id="2.1.1.144" evidence="1"/>
<keyword evidence="1" id="KW-0489">Methyltransferase</keyword>
<sequence>MLFGRLLGPAEIEVDDAAVDLGGAKMGERNYILTETAADAESARLTLLERLFDPATVRRLERLDVAAGARCLEVGAGRGSIARWLVGRVFPGGRVVAADIDCRHLGGLPQDIEVRTLDIRTDTPEPDAFDLVHCRALLMHLPDPLDALRRMTAVLRPGGVLLAEEGDHGLHVYSGHPDAPWLTELTHRVFAGLASAKIMNAYLGRSLPGMLTAAGLELAGGEIDSGVARSGEPAFEFERRTAEAAAPALIAAGLMTEAEDRRARAVRSAPATVMNTWSLVAAWGRRPN</sequence>
<dbReference type="SUPFAM" id="SSF53335">
    <property type="entry name" value="S-adenosyl-L-methionine-dependent methyltransferases"/>
    <property type="match status" value="1"/>
</dbReference>
<evidence type="ECO:0000313" key="1">
    <source>
        <dbReference type="EMBL" id="SOJ53033.1"/>
    </source>
</evidence>
<dbReference type="GO" id="GO:0030798">
    <property type="term" value="F:trans-aconitate 2-methyltransferase activity"/>
    <property type="evidence" value="ECO:0007669"/>
    <property type="project" value="UniProtKB-EC"/>
</dbReference>